<evidence type="ECO:0000313" key="13">
    <source>
        <dbReference type="Proteomes" id="UP000595757"/>
    </source>
</evidence>
<feature type="binding site" description="in other chain" evidence="8">
    <location>
        <begin position="268"/>
        <end position="269"/>
    </location>
    <ligand>
        <name>deamido-NAD(+)</name>
        <dbReference type="ChEBI" id="CHEBI:58437"/>
        <note>ligand shared between two neighboring subunits</note>
    </ligand>
</feature>
<evidence type="ECO:0000256" key="7">
    <source>
        <dbReference type="ARBA" id="ARBA00023027"/>
    </source>
</evidence>
<evidence type="ECO:0000256" key="1">
    <source>
        <dbReference type="ARBA" id="ARBA00005859"/>
    </source>
</evidence>
<dbReference type="EMBL" id="CP068158">
    <property type="protein sequence ID" value="QQU76403.1"/>
    <property type="molecule type" value="Genomic_DNA"/>
</dbReference>
<dbReference type="EC" id="6.3.1.5" evidence="8 10"/>
<gene>
    <name evidence="8 12" type="primary">nadE</name>
    <name evidence="12" type="ORF">I6I72_09810</name>
</gene>
<dbReference type="GO" id="GO:0008795">
    <property type="term" value="F:NAD+ synthase activity"/>
    <property type="evidence" value="ECO:0007669"/>
    <property type="project" value="UniProtKB-EC"/>
</dbReference>
<dbReference type="InterPro" id="IPR003694">
    <property type="entry name" value="NAD_synthase"/>
</dbReference>
<comment type="pathway">
    <text evidence="8">Cofactor biosynthesis; NAD(+) biosynthesis; NAD(+) from deamido-NAD(+) (ammonia route): step 1/1.</text>
</comment>
<feature type="binding site" evidence="8">
    <location>
        <position position="197"/>
    </location>
    <ligand>
        <name>ATP</name>
        <dbReference type="ChEBI" id="CHEBI:30616"/>
    </ligand>
</feature>
<dbReference type="CDD" id="cd00553">
    <property type="entry name" value="NAD_synthase"/>
    <property type="match status" value="1"/>
</dbReference>
<comment type="similarity">
    <text evidence="1 8 9">Belongs to the NAD synthetase family.</text>
</comment>
<feature type="binding site" description="in other chain" evidence="8">
    <location>
        <position position="148"/>
    </location>
    <ligand>
        <name>deamido-NAD(+)</name>
        <dbReference type="ChEBI" id="CHEBI:58437"/>
        <note>ligand shared between two neighboring subunits</note>
    </ligand>
</feature>
<evidence type="ECO:0000256" key="4">
    <source>
        <dbReference type="ARBA" id="ARBA00022741"/>
    </source>
</evidence>
<dbReference type="GeneID" id="72412289"/>
<keyword evidence="4 8" id="KW-0547">Nucleotide-binding</keyword>
<dbReference type="InterPro" id="IPR014729">
    <property type="entry name" value="Rossmann-like_a/b/a_fold"/>
</dbReference>
<dbReference type="Pfam" id="PF02540">
    <property type="entry name" value="NAD_synthase"/>
    <property type="match status" value="1"/>
</dbReference>
<feature type="binding site" evidence="8">
    <location>
        <begin position="53"/>
        <end position="60"/>
    </location>
    <ligand>
        <name>ATP</name>
        <dbReference type="ChEBI" id="CHEBI:30616"/>
    </ligand>
</feature>
<dbReference type="NCBIfam" id="TIGR00552">
    <property type="entry name" value="nadE"/>
    <property type="match status" value="1"/>
</dbReference>
<feature type="binding site" evidence="8">
    <location>
        <position position="173"/>
    </location>
    <ligand>
        <name>Mg(2+)</name>
        <dbReference type="ChEBI" id="CHEBI:18420"/>
    </ligand>
</feature>
<comment type="function">
    <text evidence="8">Catalyzes the ATP-dependent amidation of deamido-NAD to form NAD. Uses ammonia as a nitrogen source.</text>
</comment>
<name>A0ABX7DDS4_CORST</name>
<feature type="binding site" evidence="8">
    <location>
        <position position="188"/>
    </location>
    <ligand>
        <name>deamido-NAD(+)</name>
        <dbReference type="ChEBI" id="CHEBI:58437"/>
        <note>ligand shared between two neighboring subunits</note>
    </ligand>
</feature>
<evidence type="ECO:0000256" key="5">
    <source>
        <dbReference type="ARBA" id="ARBA00022840"/>
    </source>
</evidence>
<dbReference type="RefSeq" id="WP_149721480.1">
    <property type="nucleotide sequence ID" value="NZ_CP068158.1"/>
</dbReference>
<comment type="catalytic activity">
    <reaction evidence="8 10">
        <text>deamido-NAD(+) + NH4(+) + ATP = AMP + diphosphate + NAD(+) + H(+)</text>
        <dbReference type="Rhea" id="RHEA:21188"/>
        <dbReference type="ChEBI" id="CHEBI:15378"/>
        <dbReference type="ChEBI" id="CHEBI:28938"/>
        <dbReference type="ChEBI" id="CHEBI:30616"/>
        <dbReference type="ChEBI" id="CHEBI:33019"/>
        <dbReference type="ChEBI" id="CHEBI:57540"/>
        <dbReference type="ChEBI" id="CHEBI:58437"/>
        <dbReference type="ChEBI" id="CHEBI:456215"/>
        <dbReference type="EC" id="6.3.1.5"/>
    </reaction>
</comment>
<dbReference type="Proteomes" id="UP000595757">
    <property type="component" value="Chromosome"/>
</dbReference>
<organism evidence="12 13">
    <name type="scientific">Corynebacterium striatum</name>
    <dbReference type="NCBI Taxonomy" id="43770"/>
    <lineage>
        <taxon>Bacteria</taxon>
        <taxon>Bacillati</taxon>
        <taxon>Actinomycetota</taxon>
        <taxon>Actinomycetes</taxon>
        <taxon>Mycobacteriales</taxon>
        <taxon>Corynebacteriaceae</taxon>
        <taxon>Corynebacterium</taxon>
    </lineage>
</organism>
<dbReference type="NCBIfam" id="NF001979">
    <property type="entry name" value="PRK00768.1"/>
    <property type="match status" value="1"/>
</dbReference>
<evidence type="ECO:0000256" key="6">
    <source>
        <dbReference type="ARBA" id="ARBA00022842"/>
    </source>
</evidence>
<evidence type="ECO:0000256" key="8">
    <source>
        <dbReference type="HAMAP-Rule" id="MF_00193"/>
    </source>
</evidence>
<comment type="subunit">
    <text evidence="8">Homodimer.</text>
</comment>
<evidence type="ECO:0000259" key="11">
    <source>
        <dbReference type="Pfam" id="PF02540"/>
    </source>
</evidence>
<evidence type="ECO:0000313" key="12">
    <source>
        <dbReference type="EMBL" id="QQU76403.1"/>
    </source>
</evidence>
<proteinExistence type="inferred from homology"/>
<dbReference type="PANTHER" id="PTHR23090:SF7">
    <property type="entry name" value="NH(3)-DEPENDENT NAD(+) SYNTHETASE"/>
    <property type="match status" value="1"/>
</dbReference>
<keyword evidence="13" id="KW-1185">Reference proteome</keyword>
<feature type="binding site" evidence="8">
    <location>
        <position position="219"/>
    </location>
    <ligand>
        <name>ATP</name>
        <dbReference type="ChEBI" id="CHEBI:30616"/>
    </ligand>
</feature>
<feature type="binding site" evidence="8">
    <location>
        <position position="59"/>
    </location>
    <ligand>
        <name>Mg(2+)</name>
        <dbReference type="ChEBI" id="CHEBI:18420"/>
    </ligand>
</feature>
<dbReference type="PANTHER" id="PTHR23090">
    <property type="entry name" value="NH 3 /GLUTAMINE-DEPENDENT NAD + SYNTHETASE"/>
    <property type="match status" value="1"/>
</dbReference>
<evidence type="ECO:0000256" key="9">
    <source>
        <dbReference type="RuleBase" id="RU003811"/>
    </source>
</evidence>
<dbReference type="HAMAP" id="MF_00193">
    <property type="entry name" value="NadE_ammonia_dep"/>
    <property type="match status" value="1"/>
</dbReference>
<dbReference type="InterPro" id="IPR022926">
    <property type="entry name" value="NH(3)-dep_NAD(+)_synth"/>
</dbReference>
<reference evidence="12 13" key="1">
    <citation type="submission" date="2021-01" db="EMBL/GenBank/DDBJ databases">
        <title>FDA dAtabase for Regulatory Grade micrObial Sequences (FDA-ARGOS): Supporting development and validation of Infectious Disease Dx tests.</title>
        <authorList>
            <person name="Sproer C."/>
            <person name="Gronow S."/>
            <person name="Severitt S."/>
            <person name="Schroder I."/>
            <person name="Tallon L."/>
            <person name="Sadzewicz L."/>
            <person name="Zhao X."/>
            <person name="Boylan J."/>
            <person name="Ott S."/>
            <person name="Bowen H."/>
            <person name="Vavikolanu K."/>
            <person name="Mehta A."/>
            <person name="Aluvathingal J."/>
            <person name="Nadendla S."/>
            <person name="Lowell S."/>
            <person name="Myers T."/>
            <person name="Yan Y."/>
            <person name="Sichtig H."/>
        </authorList>
    </citation>
    <scope>NUCLEOTIDE SEQUENCE [LARGE SCALE GENOMIC DNA]</scope>
    <source>
        <strain evidence="12 13">FDAARGOS_1115</strain>
    </source>
</reference>
<sequence length="281" mass="30557">MGVMSQTGAQLQQNIIKHLGTKPLIDPEQEVESRVEFLADYLRKTGAKGFVLGISGGQDSTLAGRLAQLAVARVEGTQFWAVRLPHGVQADEDDAQIALDFIQPDHRLTVNIAPATKELDDAVATALGNSDNGEFNLGDFNRGNVKARVRMTAQYAIAGEVGALVLGSDHAAENITAFFTKWGDGAADLLPLEGLNKRQGALLLQHLGAPESTWKKIPTADLEEDRPQLADEEALGVSYPHIDDYLEGKDVPAAARQRIEELWYRGAHKRIMPRGPHTLAR</sequence>
<feature type="domain" description="NAD/GMP synthase" evidence="11">
    <location>
        <begin position="31"/>
        <end position="273"/>
    </location>
</feature>
<keyword evidence="3 8" id="KW-0479">Metal-binding</keyword>
<dbReference type="InterPro" id="IPR022310">
    <property type="entry name" value="NAD/GMP_synthase"/>
</dbReference>
<evidence type="ECO:0000256" key="10">
    <source>
        <dbReference type="RuleBase" id="RU003812"/>
    </source>
</evidence>
<keyword evidence="5 8" id="KW-0067">ATP-binding</keyword>
<dbReference type="SUPFAM" id="SSF52402">
    <property type="entry name" value="Adenine nucleotide alpha hydrolases-like"/>
    <property type="match status" value="1"/>
</dbReference>
<feature type="binding site" description="in other chain" evidence="8">
    <location>
        <position position="181"/>
    </location>
    <ligand>
        <name>deamido-NAD(+)</name>
        <dbReference type="ChEBI" id="CHEBI:58437"/>
        <note>ligand shared between two neighboring subunits</note>
    </ligand>
</feature>
<keyword evidence="2 8" id="KW-0436">Ligase</keyword>
<accession>A0ABX7DDS4</accession>
<keyword evidence="7 8" id="KW-0520">NAD</keyword>
<dbReference type="Gene3D" id="3.40.50.620">
    <property type="entry name" value="HUPs"/>
    <property type="match status" value="1"/>
</dbReference>
<evidence type="ECO:0000256" key="2">
    <source>
        <dbReference type="ARBA" id="ARBA00022598"/>
    </source>
</evidence>
<comment type="caution">
    <text evidence="8">Lacks conserved residue(s) required for the propagation of feature annotation.</text>
</comment>
<keyword evidence="6 8" id="KW-0460">Magnesium</keyword>
<evidence type="ECO:0000256" key="3">
    <source>
        <dbReference type="ARBA" id="ARBA00022723"/>
    </source>
</evidence>
<protein>
    <recommendedName>
        <fullName evidence="8 10">NH(3)-dependent NAD(+) synthetase</fullName>
        <ecNumber evidence="8 10">6.3.1.5</ecNumber>
    </recommendedName>
</protein>